<dbReference type="AlphaFoldDB" id="M1J0J2"/>
<evidence type="ECO:0000313" key="1">
    <source>
        <dbReference type="EMBL" id="AGE74132.1"/>
    </source>
</evidence>
<dbReference type="Proteomes" id="UP000011280">
    <property type="component" value="Chromosome"/>
</dbReference>
<protein>
    <submittedName>
        <fullName evidence="1">Uncharacterized protein</fullName>
    </submittedName>
</protein>
<sequence length="37" mass="4358">MDNEKLEGIILDQRESMEDLLSKERIIKREPLTCPTI</sequence>
<accession>M1J0J2</accession>
<dbReference type="PATRIC" id="fig|1028567.7.peg.1893"/>
<organism evidence="2">
    <name type="scientific">Sulfolobus acidocaldarius Ron12/I</name>
    <dbReference type="NCBI Taxonomy" id="1028567"/>
    <lineage>
        <taxon>Archaea</taxon>
        <taxon>Thermoproteota</taxon>
        <taxon>Thermoprotei</taxon>
        <taxon>Sulfolobales</taxon>
        <taxon>Sulfolobaceae</taxon>
        <taxon>Sulfolobus</taxon>
    </lineage>
</organism>
<gene>
    <name evidence="1" type="ORF">SacRon12I_09535</name>
</gene>
<reference evidence="1 2" key="1">
    <citation type="journal article" date="2012" name="ISME J.">
        <title>Genomic evidence of rapid, global-scale gene flow in a Sulfolobus species.</title>
        <authorList>
            <person name="Mao D."/>
            <person name="Grogan D."/>
        </authorList>
    </citation>
    <scope>NUCLEOTIDE SEQUENCE [LARGE SCALE GENOMIC DNA]</scope>
    <source>
        <strain evidence="1 2">Ron12/I</strain>
    </source>
</reference>
<dbReference type="KEGG" id="sacr:SacRon12I_09535"/>
<name>M1J0J2_9CREN</name>
<evidence type="ECO:0000313" key="2">
    <source>
        <dbReference type="Proteomes" id="UP000011280"/>
    </source>
</evidence>
<dbReference type="HOGENOM" id="CLU_3338646_0_0_2"/>
<proteinExistence type="predicted"/>
<dbReference type="EMBL" id="CP002818">
    <property type="protein sequence ID" value="AGE74132.1"/>
    <property type="molecule type" value="Genomic_DNA"/>
</dbReference>